<dbReference type="STRING" id="430453.SAMN04487962_1297"/>
<dbReference type="EMBL" id="FOHZ01000029">
    <property type="protein sequence ID" value="SET83221.1"/>
    <property type="molecule type" value="Genomic_DNA"/>
</dbReference>
<dbReference type="Pfam" id="PF20789">
    <property type="entry name" value="4HBT_3C"/>
    <property type="match status" value="1"/>
</dbReference>
<dbReference type="OrthoDB" id="4370297at2"/>
<evidence type="ECO:0000313" key="5">
    <source>
        <dbReference type="Proteomes" id="UP000198762"/>
    </source>
</evidence>
<dbReference type="InterPro" id="IPR042171">
    <property type="entry name" value="Acyl-CoA_hotdog"/>
</dbReference>
<dbReference type="RefSeq" id="WP_091854600.1">
    <property type="nucleotide sequence ID" value="NZ_FOHZ01000029.1"/>
</dbReference>
<dbReference type="AlphaFoldDB" id="A0A1I0HHN9"/>
<feature type="domain" description="Acyl-CoA thioesterase-like C-terminal" evidence="3">
    <location>
        <begin position="136"/>
        <end position="271"/>
    </location>
</feature>
<dbReference type="Gene3D" id="2.40.160.210">
    <property type="entry name" value="Acyl-CoA thioesterase, double hotdog domain"/>
    <property type="match status" value="1"/>
</dbReference>
<dbReference type="InterPro" id="IPR049449">
    <property type="entry name" value="TesB_ACOT8-like_N"/>
</dbReference>
<proteinExistence type="predicted"/>
<evidence type="ECO:0000259" key="2">
    <source>
        <dbReference type="Pfam" id="PF13622"/>
    </source>
</evidence>
<name>A0A1I0HHN9_9GAMM</name>
<keyword evidence="5" id="KW-1185">Reference proteome</keyword>
<reference evidence="5" key="1">
    <citation type="submission" date="2016-10" db="EMBL/GenBank/DDBJ databases">
        <authorList>
            <person name="Varghese N."/>
            <person name="Submissions S."/>
        </authorList>
    </citation>
    <scope>NUCLEOTIDE SEQUENCE [LARGE SCALE GENOMIC DNA]</scope>
    <source>
        <strain evidence="5">CGMCC 1.6489</strain>
    </source>
</reference>
<dbReference type="InterPro" id="IPR049450">
    <property type="entry name" value="ACOT8-like_C"/>
</dbReference>
<dbReference type="Pfam" id="PF13622">
    <property type="entry name" value="4HBT_3"/>
    <property type="match status" value="1"/>
</dbReference>
<dbReference type="InterPro" id="IPR029069">
    <property type="entry name" value="HotDog_dom_sf"/>
</dbReference>
<protein>
    <submittedName>
        <fullName evidence="4">Acyl-coenzyme A thioesterase PaaI, contains HGG motif</fullName>
    </submittedName>
</protein>
<organism evidence="4 5">
    <name type="scientific">Marinobacter segnicrescens</name>
    <dbReference type="NCBI Taxonomy" id="430453"/>
    <lineage>
        <taxon>Bacteria</taxon>
        <taxon>Pseudomonadati</taxon>
        <taxon>Pseudomonadota</taxon>
        <taxon>Gammaproteobacteria</taxon>
        <taxon>Pseudomonadales</taxon>
        <taxon>Marinobacteraceae</taxon>
        <taxon>Marinobacter</taxon>
    </lineage>
</organism>
<dbReference type="Proteomes" id="UP000198762">
    <property type="component" value="Unassembled WGS sequence"/>
</dbReference>
<evidence type="ECO:0000313" key="4">
    <source>
        <dbReference type="EMBL" id="SET83221.1"/>
    </source>
</evidence>
<accession>A0A1I0HHN9</accession>
<gene>
    <name evidence="4" type="ORF">SAMN04487962_1297</name>
</gene>
<feature type="domain" description="Acyl-CoA thioesterase-like N-terminal HotDog" evidence="2">
    <location>
        <begin position="32"/>
        <end position="111"/>
    </location>
</feature>
<evidence type="ECO:0000259" key="3">
    <source>
        <dbReference type="Pfam" id="PF20789"/>
    </source>
</evidence>
<feature type="region of interest" description="Disordered" evidence="1">
    <location>
        <begin position="120"/>
        <end position="143"/>
    </location>
</feature>
<evidence type="ECO:0000256" key="1">
    <source>
        <dbReference type="SAM" id="MobiDB-lite"/>
    </source>
</evidence>
<sequence length="274" mass="29991">MTDKNTPVHPLDQAVALTPTDSGRWQGATSPAYANMVGPFGGTTGATLLNGVLCHEQLLGEPLSLTVNFAAPVADGDFEVVARPVRTNRNSQHWWVEMLQGGETVAFATAVTARRRETWASTESSFPEVSPASELSDASKEGRPRWTRNYDMRFVEGALMGEPHPHPDYPSRSRVWMKDQPARPLDFLSLSALCDAFFPRIYVRRPKLVPIGTVSLTTYFHATGEQLASVGTEPVLGVASANHFGQGFFDQSAEVWSPGGELLATTHQVVYFKE</sequence>
<dbReference type="SUPFAM" id="SSF54637">
    <property type="entry name" value="Thioesterase/thiol ester dehydrase-isomerase"/>
    <property type="match status" value="2"/>
</dbReference>